<dbReference type="GO" id="GO:0043122">
    <property type="term" value="P:regulation of canonical NF-kappaB signal transduction"/>
    <property type="evidence" value="ECO:0007669"/>
    <property type="project" value="TreeGrafter"/>
</dbReference>
<organism evidence="11 12">
    <name type="scientific">Biomphalaria pfeifferi</name>
    <name type="common">Bloodfluke planorb</name>
    <name type="synonym">Freshwater snail</name>
    <dbReference type="NCBI Taxonomy" id="112525"/>
    <lineage>
        <taxon>Eukaryota</taxon>
        <taxon>Metazoa</taxon>
        <taxon>Spiralia</taxon>
        <taxon>Lophotrochozoa</taxon>
        <taxon>Mollusca</taxon>
        <taxon>Gastropoda</taxon>
        <taxon>Heterobranchia</taxon>
        <taxon>Euthyneura</taxon>
        <taxon>Panpulmonata</taxon>
        <taxon>Hygrophila</taxon>
        <taxon>Lymnaeoidea</taxon>
        <taxon>Planorbidae</taxon>
        <taxon>Biomphalaria</taxon>
    </lineage>
</organism>
<comment type="caution">
    <text evidence="11">The sequence shown here is derived from an EMBL/GenBank/DDBJ whole genome shotgun (WGS) entry which is preliminary data.</text>
</comment>
<feature type="coiled-coil region" evidence="8">
    <location>
        <begin position="196"/>
        <end position="272"/>
    </location>
</feature>
<dbReference type="GO" id="GO:0070530">
    <property type="term" value="F:K63-linked polyubiquitin modification-dependent protein binding"/>
    <property type="evidence" value="ECO:0007669"/>
    <property type="project" value="InterPro"/>
</dbReference>
<feature type="region of interest" description="Disordered" evidence="9">
    <location>
        <begin position="1"/>
        <end position="24"/>
    </location>
</feature>
<feature type="compositionally biased region" description="Polar residues" evidence="9">
    <location>
        <begin position="8"/>
        <end position="24"/>
    </location>
</feature>
<dbReference type="GO" id="GO:0008270">
    <property type="term" value="F:zinc ion binding"/>
    <property type="evidence" value="ECO:0007669"/>
    <property type="project" value="UniProtKB-KW"/>
</dbReference>
<dbReference type="Pfam" id="PF18414">
    <property type="entry name" value="zf_C2H2_10"/>
    <property type="match status" value="1"/>
</dbReference>
<dbReference type="Pfam" id="PF16516">
    <property type="entry name" value="CC2-LZ"/>
    <property type="match status" value="1"/>
</dbReference>
<feature type="region of interest" description="Disordered" evidence="9">
    <location>
        <begin position="654"/>
        <end position="673"/>
    </location>
</feature>
<dbReference type="Gene3D" id="1.20.5.990">
    <property type="entry name" value="Nemo cc2-lz domain - 1d5 darpin complex"/>
    <property type="match status" value="1"/>
</dbReference>
<reference evidence="11" key="1">
    <citation type="journal article" date="2023" name="PLoS Negl. Trop. Dis.">
        <title>A genome sequence for Biomphalaria pfeifferi, the major vector snail for the human-infecting parasite Schistosoma mansoni.</title>
        <authorList>
            <person name="Bu L."/>
            <person name="Lu L."/>
            <person name="Laidemitt M.R."/>
            <person name="Zhang S.M."/>
            <person name="Mutuku M."/>
            <person name="Mkoji G."/>
            <person name="Steinauer M."/>
            <person name="Loker E.S."/>
        </authorList>
    </citation>
    <scope>NUCLEOTIDE SEQUENCE</scope>
    <source>
        <strain evidence="11">KasaAsao</strain>
    </source>
</reference>
<evidence type="ECO:0000256" key="1">
    <source>
        <dbReference type="ARBA" id="ARBA00004496"/>
    </source>
</evidence>
<feature type="coiled-coil region" evidence="8">
    <location>
        <begin position="459"/>
        <end position="507"/>
    </location>
</feature>
<dbReference type="Gene3D" id="1.20.5.390">
    <property type="entry name" value="L1 transposable element, trimerization domain"/>
    <property type="match status" value="1"/>
</dbReference>
<feature type="coiled-coil region" evidence="8">
    <location>
        <begin position="605"/>
        <end position="646"/>
    </location>
</feature>
<evidence type="ECO:0000256" key="7">
    <source>
        <dbReference type="PROSITE-ProRule" id="PRU01142"/>
    </source>
</evidence>
<dbReference type="PANTHER" id="PTHR31553:SF1">
    <property type="entry name" value="NF-KAPPA-B ESSENTIAL MODULATOR"/>
    <property type="match status" value="1"/>
</dbReference>
<dbReference type="InterPro" id="IPR034735">
    <property type="entry name" value="NEMO_ZF"/>
</dbReference>
<gene>
    <name evidence="11" type="ORF">Bpfe_020747</name>
</gene>
<evidence type="ECO:0000256" key="3">
    <source>
        <dbReference type="ARBA" id="ARBA00022723"/>
    </source>
</evidence>
<keyword evidence="12" id="KW-1185">Reference proteome</keyword>
<protein>
    <submittedName>
        <fullName evidence="11">NF-kappa-B essential modulator</fullName>
    </submittedName>
</protein>
<evidence type="ECO:0000256" key="8">
    <source>
        <dbReference type="SAM" id="Coils"/>
    </source>
</evidence>
<feature type="region of interest" description="Disordered" evidence="9">
    <location>
        <begin position="283"/>
        <end position="302"/>
    </location>
</feature>
<dbReference type="EMBL" id="JASAOG010000121">
    <property type="protein sequence ID" value="KAK0049855.1"/>
    <property type="molecule type" value="Genomic_DNA"/>
</dbReference>
<keyword evidence="2" id="KW-0963">Cytoplasm</keyword>
<dbReference type="InterPro" id="IPR032419">
    <property type="entry name" value="CC2-LZ_dom"/>
</dbReference>
<keyword evidence="4 7" id="KW-0863">Zinc-finger</keyword>
<dbReference type="AlphaFoldDB" id="A0AAD8B880"/>
<feature type="domain" description="CCHC NOA-type" evidence="10">
    <location>
        <begin position="697"/>
        <end position="727"/>
    </location>
</feature>
<proteinExistence type="predicted"/>
<comment type="subcellular location">
    <subcellularLocation>
        <location evidence="1">Cytoplasm</location>
    </subcellularLocation>
</comment>
<dbReference type="InterPro" id="IPR051301">
    <property type="entry name" value="Optineurin/NFkB_EssMod"/>
</dbReference>
<reference evidence="11" key="2">
    <citation type="submission" date="2023-04" db="EMBL/GenBank/DDBJ databases">
        <authorList>
            <person name="Bu L."/>
            <person name="Lu L."/>
            <person name="Laidemitt M.R."/>
            <person name="Zhang S.M."/>
            <person name="Mutuku M."/>
            <person name="Mkoji G."/>
            <person name="Steinauer M."/>
            <person name="Loker E.S."/>
        </authorList>
    </citation>
    <scope>NUCLEOTIDE SEQUENCE</scope>
    <source>
        <strain evidence="11">KasaAsao</strain>
        <tissue evidence="11">Whole Snail</tissue>
    </source>
</reference>
<dbReference type="GO" id="GO:0005737">
    <property type="term" value="C:cytoplasm"/>
    <property type="evidence" value="ECO:0007669"/>
    <property type="project" value="UniProtKB-SubCell"/>
</dbReference>
<evidence type="ECO:0000256" key="6">
    <source>
        <dbReference type="ARBA" id="ARBA00023054"/>
    </source>
</evidence>
<evidence type="ECO:0000256" key="4">
    <source>
        <dbReference type="ARBA" id="ARBA00022771"/>
    </source>
</evidence>
<keyword evidence="6 8" id="KW-0175">Coiled coil</keyword>
<evidence type="ECO:0000256" key="5">
    <source>
        <dbReference type="ARBA" id="ARBA00022833"/>
    </source>
</evidence>
<evidence type="ECO:0000259" key="10">
    <source>
        <dbReference type="PROSITE" id="PS51801"/>
    </source>
</evidence>
<dbReference type="GO" id="GO:0005634">
    <property type="term" value="C:nucleus"/>
    <property type="evidence" value="ECO:0007669"/>
    <property type="project" value="TreeGrafter"/>
</dbReference>
<name>A0AAD8B880_BIOPF</name>
<evidence type="ECO:0000256" key="9">
    <source>
        <dbReference type="SAM" id="MobiDB-lite"/>
    </source>
</evidence>
<feature type="coiled-coil region" evidence="8">
    <location>
        <begin position="326"/>
        <end position="388"/>
    </location>
</feature>
<accession>A0AAD8B880</accession>
<feature type="coiled-coil region" evidence="8">
    <location>
        <begin position="103"/>
        <end position="158"/>
    </location>
</feature>
<dbReference type="PANTHER" id="PTHR31553">
    <property type="entry name" value="NF-KAPPA-B ESSENTIAL MODULATOR"/>
    <property type="match status" value="1"/>
</dbReference>
<evidence type="ECO:0000256" key="2">
    <source>
        <dbReference type="ARBA" id="ARBA00022490"/>
    </source>
</evidence>
<keyword evidence="5" id="KW-0862">Zinc</keyword>
<sequence>MQEKFSGVQESSSNSTTSFNPYFNDSSSVKNMAMASQESSKELKMSASSYSMTDISLEQAVFRLHEIENENLALRDSLRQNNAVVKKQYEAVSEWRKREMEKFEQTKALITALRAEIQDLQEKLLAKDENEKSLIERLEAVEEEKAKVQRQKAISDQRMLNVCRLAEEQGIKGFKEDLDIDRDIIYVSELDKEATISKLEEEISSKEDSISQLKSIIQKLEADLAHSHEQTKLLLEDMKSQQKLKETMEEENRNLTKQIMDSEQKLHQQMQSVIASTRKEMQVEKGLSNSTNTTQPSSEVNGDPTFFSFPDNMEDLMHIAKSLEAKQQEEIKQKDLISKVEKSNEEKQHLLQEVERLKTEVQDLTAKVNNLQAQLIEERAKNRETTDKMSMEYEQKLMAMAKNKPDSKASHIYDFQAASNTDDSSALRSQVLSLLKEVYDAQNKCSAAIQANTLKDTRIVELENLNEALRQEGAKYRQSTTDLIQQLRSINHQSEKAQAENMSVKKQYSMLQESFSKLVTDYKELQETFESYRTQTERQARYPRQPTRETMEEINRLTAQVIAADEAIAYRDEQIAQLRAEIASNSFSEEIHLLKFQADLFKSDFAAEREARTKLAEEKSKLQEEMEQLRELNRTLREELDAYNQRQIRDIQRRFDDSERQRRTPPLNTNRLSGAGWNVFQESQVPVVPRQDEDDELKSFPQYDCPKCSTLFPDIDSLQLHVPDCIDN</sequence>
<dbReference type="Proteomes" id="UP001233172">
    <property type="component" value="Unassembled WGS sequence"/>
</dbReference>
<feature type="compositionally biased region" description="Polar residues" evidence="9">
    <location>
        <begin position="287"/>
        <end position="300"/>
    </location>
</feature>
<evidence type="ECO:0000313" key="12">
    <source>
        <dbReference type="Proteomes" id="UP001233172"/>
    </source>
</evidence>
<keyword evidence="3" id="KW-0479">Metal-binding</keyword>
<evidence type="ECO:0000313" key="11">
    <source>
        <dbReference type="EMBL" id="KAK0049855.1"/>
    </source>
</evidence>
<dbReference type="PROSITE" id="PS51801">
    <property type="entry name" value="ZF_CCHC_NOA"/>
    <property type="match status" value="1"/>
</dbReference>